<dbReference type="Gene3D" id="3.20.20.140">
    <property type="entry name" value="Metal-dependent hydrolases"/>
    <property type="match status" value="1"/>
</dbReference>
<evidence type="ECO:0000256" key="3">
    <source>
        <dbReference type="ARBA" id="ARBA00022801"/>
    </source>
</evidence>
<reference evidence="5 6" key="1">
    <citation type="submission" date="2017-02" db="EMBL/GenBank/DDBJ databases">
        <title>Chromobacterium haemolyticum H5244.</title>
        <authorList>
            <person name="Gulvik C.A."/>
        </authorList>
    </citation>
    <scope>NUCLEOTIDE SEQUENCE [LARGE SCALE GENOMIC DNA]</scope>
    <source>
        <strain evidence="5 6">H5244</strain>
    </source>
</reference>
<dbReference type="PROSITE" id="PS01137">
    <property type="entry name" value="TATD_1"/>
    <property type="match status" value="1"/>
</dbReference>
<dbReference type="InterPro" id="IPR032466">
    <property type="entry name" value="Metal_Hydrolase"/>
</dbReference>
<dbReference type="PIRSF" id="PIRSF005902">
    <property type="entry name" value="DNase_TatD"/>
    <property type="match status" value="1"/>
</dbReference>
<evidence type="ECO:0000256" key="2">
    <source>
        <dbReference type="ARBA" id="ARBA00022723"/>
    </source>
</evidence>
<dbReference type="RefSeq" id="WP_081554444.1">
    <property type="nucleotide sequence ID" value="NZ_LXRL01000024.1"/>
</dbReference>
<dbReference type="SUPFAM" id="SSF51556">
    <property type="entry name" value="Metallo-dependent hydrolases"/>
    <property type="match status" value="1"/>
</dbReference>
<gene>
    <name evidence="5" type="ORF">B0T45_02405</name>
</gene>
<proteinExistence type="inferred from homology"/>
<protein>
    <submittedName>
        <fullName evidence="5">DNAase</fullName>
    </submittedName>
</protein>
<dbReference type="FunFam" id="3.20.20.140:FF:000005">
    <property type="entry name" value="TatD family hydrolase"/>
    <property type="match status" value="1"/>
</dbReference>
<feature type="binding site" evidence="4">
    <location>
        <position position="211"/>
    </location>
    <ligand>
        <name>a divalent metal cation</name>
        <dbReference type="ChEBI" id="CHEBI:60240"/>
        <label>1</label>
    </ligand>
</feature>
<feature type="binding site" evidence="4">
    <location>
        <position position="102"/>
    </location>
    <ligand>
        <name>a divalent metal cation</name>
        <dbReference type="ChEBI" id="CHEBI:60240"/>
        <label>1</label>
    </ligand>
</feature>
<dbReference type="PANTHER" id="PTHR46124:SF3">
    <property type="entry name" value="HYDROLASE"/>
    <property type="match status" value="1"/>
</dbReference>
<dbReference type="EMBL" id="MUKV01000002">
    <property type="protein sequence ID" value="OQS43582.1"/>
    <property type="molecule type" value="Genomic_DNA"/>
</dbReference>
<keyword evidence="3" id="KW-0378">Hydrolase</keyword>
<feature type="binding site" evidence="4">
    <location>
        <position position="161"/>
    </location>
    <ligand>
        <name>a divalent metal cation</name>
        <dbReference type="ChEBI" id="CHEBI:60240"/>
        <label>2</label>
    </ligand>
</feature>
<organism evidence="5 6">
    <name type="scientific">Chromobacterium haemolyticum</name>
    <dbReference type="NCBI Taxonomy" id="394935"/>
    <lineage>
        <taxon>Bacteria</taxon>
        <taxon>Pseudomonadati</taxon>
        <taxon>Pseudomonadota</taxon>
        <taxon>Betaproteobacteria</taxon>
        <taxon>Neisseriales</taxon>
        <taxon>Chromobacteriaceae</taxon>
        <taxon>Chromobacterium</taxon>
    </lineage>
</organism>
<accession>A0A1W0D9R5</accession>
<evidence type="ECO:0000256" key="1">
    <source>
        <dbReference type="ARBA" id="ARBA00009275"/>
    </source>
</evidence>
<sequence length="264" mass="29029">MHRFLSPPASDALIDTHCHLDAPELAPMLSAVLERARAAGVGQILVPAVRADTFAAAAALRRDHGCWIGFGLHPIYLERHLDEHLGELERALREQRPEAVGEIGLDFYLPELDPARQEALFVEQLKLARKYALPVVLHVRRSVDRVLKHLREQRVELGIAHAFNGSPQQAEAMLRQGMKLGFGGAMTYSGSQRIRRLAATLPLSGLVLETDAPDIRPEFAQGRPNEPAHLAAFSALLAELRGLSEPELRQALRRNSLDALGIAG</sequence>
<comment type="caution">
    <text evidence="5">The sequence shown here is derived from an EMBL/GenBank/DDBJ whole genome shotgun (WGS) entry which is preliminary data.</text>
</comment>
<evidence type="ECO:0000313" key="5">
    <source>
        <dbReference type="EMBL" id="OQS43582.1"/>
    </source>
</evidence>
<dbReference type="PANTHER" id="PTHR46124">
    <property type="entry name" value="D-AMINOACYL-TRNA DEACYLASE"/>
    <property type="match status" value="1"/>
</dbReference>
<feature type="binding site" evidence="4">
    <location>
        <position position="138"/>
    </location>
    <ligand>
        <name>a divalent metal cation</name>
        <dbReference type="ChEBI" id="CHEBI:60240"/>
        <label>2</label>
    </ligand>
</feature>
<dbReference type="AlphaFoldDB" id="A0A1W0D9R5"/>
<feature type="binding site" evidence="4">
    <location>
        <position position="19"/>
    </location>
    <ligand>
        <name>a divalent metal cation</name>
        <dbReference type="ChEBI" id="CHEBI:60240"/>
        <label>1</label>
    </ligand>
</feature>
<dbReference type="InterPro" id="IPR018228">
    <property type="entry name" value="DNase_TatD-rel_CS"/>
</dbReference>
<feature type="binding site" evidence="4">
    <location>
        <position position="17"/>
    </location>
    <ligand>
        <name>a divalent metal cation</name>
        <dbReference type="ChEBI" id="CHEBI:60240"/>
        <label>1</label>
    </ligand>
</feature>
<dbReference type="GO" id="GO:0016788">
    <property type="term" value="F:hydrolase activity, acting on ester bonds"/>
    <property type="evidence" value="ECO:0007669"/>
    <property type="project" value="InterPro"/>
</dbReference>
<keyword evidence="2 4" id="KW-0479">Metal-binding</keyword>
<evidence type="ECO:0000256" key="4">
    <source>
        <dbReference type="PIRSR" id="PIRSR005902-1"/>
    </source>
</evidence>
<evidence type="ECO:0000313" key="6">
    <source>
        <dbReference type="Proteomes" id="UP000192721"/>
    </source>
</evidence>
<dbReference type="InterPro" id="IPR001130">
    <property type="entry name" value="TatD-like"/>
</dbReference>
<dbReference type="PROSITE" id="PS01091">
    <property type="entry name" value="TATD_3"/>
    <property type="match status" value="1"/>
</dbReference>
<dbReference type="GO" id="GO:0005829">
    <property type="term" value="C:cytosol"/>
    <property type="evidence" value="ECO:0007669"/>
    <property type="project" value="TreeGrafter"/>
</dbReference>
<comment type="similarity">
    <text evidence="1">Belongs to the metallo-dependent hydrolases superfamily. TatD-type hydrolase family.</text>
</comment>
<dbReference type="Pfam" id="PF01026">
    <property type="entry name" value="TatD_DNase"/>
    <property type="match status" value="1"/>
</dbReference>
<name>A0A1W0D9R5_9NEIS</name>
<dbReference type="CDD" id="cd01310">
    <property type="entry name" value="TatD_DNAse"/>
    <property type="match status" value="1"/>
</dbReference>
<dbReference type="GO" id="GO:0046872">
    <property type="term" value="F:metal ion binding"/>
    <property type="evidence" value="ECO:0007669"/>
    <property type="project" value="UniProtKB-KW"/>
</dbReference>
<dbReference type="Proteomes" id="UP000192721">
    <property type="component" value="Unassembled WGS sequence"/>
</dbReference>